<reference evidence="2" key="1">
    <citation type="submission" date="2018-02" db="EMBL/GenBank/DDBJ databases">
        <title>Rhizophora mucronata_Transcriptome.</title>
        <authorList>
            <person name="Meera S.P."/>
            <person name="Sreeshan A."/>
            <person name="Augustine A."/>
        </authorList>
    </citation>
    <scope>NUCLEOTIDE SEQUENCE</scope>
    <source>
        <tissue evidence="2">Leaf</tissue>
    </source>
</reference>
<organism evidence="2">
    <name type="scientific">Rhizophora mucronata</name>
    <name type="common">Asiatic mangrove</name>
    <dbReference type="NCBI Taxonomy" id="61149"/>
    <lineage>
        <taxon>Eukaryota</taxon>
        <taxon>Viridiplantae</taxon>
        <taxon>Streptophyta</taxon>
        <taxon>Embryophyta</taxon>
        <taxon>Tracheophyta</taxon>
        <taxon>Spermatophyta</taxon>
        <taxon>Magnoliopsida</taxon>
        <taxon>eudicotyledons</taxon>
        <taxon>Gunneridae</taxon>
        <taxon>Pentapetalae</taxon>
        <taxon>rosids</taxon>
        <taxon>fabids</taxon>
        <taxon>Malpighiales</taxon>
        <taxon>Rhizophoraceae</taxon>
        <taxon>Rhizophora</taxon>
    </lineage>
</organism>
<evidence type="ECO:0000256" key="1">
    <source>
        <dbReference type="SAM" id="Phobius"/>
    </source>
</evidence>
<keyword evidence="1" id="KW-1133">Transmembrane helix</keyword>
<keyword evidence="1" id="KW-0472">Membrane</keyword>
<dbReference type="EMBL" id="GGEC01091666">
    <property type="protein sequence ID" value="MBX72150.1"/>
    <property type="molecule type" value="Transcribed_RNA"/>
</dbReference>
<feature type="transmembrane region" description="Helical" evidence="1">
    <location>
        <begin position="12"/>
        <end position="33"/>
    </location>
</feature>
<accession>A0A2P2QYS8</accession>
<dbReference type="AlphaFoldDB" id="A0A2P2QYS8"/>
<sequence>MNIQLYVRYKDLFTVISLLLSFISYILVVAIGFDSLSCHFFAMT</sequence>
<keyword evidence="1" id="KW-0812">Transmembrane</keyword>
<protein>
    <submittedName>
        <fullName evidence="2">Uncharacterized protein</fullName>
    </submittedName>
</protein>
<evidence type="ECO:0000313" key="2">
    <source>
        <dbReference type="EMBL" id="MBX72150.1"/>
    </source>
</evidence>
<name>A0A2P2QYS8_RHIMU</name>
<proteinExistence type="predicted"/>